<evidence type="ECO:0000313" key="3">
    <source>
        <dbReference type="Proteomes" id="UP000054485"/>
    </source>
</evidence>
<organism evidence="2 3">
    <name type="scientific">Suillus luteus UH-Slu-Lm8-n1</name>
    <dbReference type="NCBI Taxonomy" id="930992"/>
    <lineage>
        <taxon>Eukaryota</taxon>
        <taxon>Fungi</taxon>
        <taxon>Dikarya</taxon>
        <taxon>Basidiomycota</taxon>
        <taxon>Agaricomycotina</taxon>
        <taxon>Agaricomycetes</taxon>
        <taxon>Agaricomycetidae</taxon>
        <taxon>Boletales</taxon>
        <taxon>Suillineae</taxon>
        <taxon>Suillaceae</taxon>
        <taxon>Suillus</taxon>
    </lineage>
</organism>
<reference evidence="3" key="2">
    <citation type="submission" date="2015-01" db="EMBL/GenBank/DDBJ databases">
        <title>Evolutionary Origins and Diversification of the Mycorrhizal Mutualists.</title>
        <authorList>
            <consortium name="DOE Joint Genome Institute"/>
            <consortium name="Mycorrhizal Genomics Consortium"/>
            <person name="Kohler A."/>
            <person name="Kuo A."/>
            <person name="Nagy L.G."/>
            <person name="Floudas D."/>
            <person name="Copeland A."/>
            <person name="Barry K.W."/>
            <person name="Cichocki N."/>
            <person name="Veneault-Fourrey C."/>
            <person name="LaButti K."/>
            <person name="Lindquist E.A."/>
            <person name="Lipzen A."/>
            <person name="Lundell T."/>
            <person name="Morin E."/>
            <person name="Murat C."/>
            <person name="Riley R."/>
            <person name="Ohm R."/>
            <person name="Sun H."/>
            <person name="Tunlid A."/>
            <person name="Henrissat B."/>
            <person name="Grigoriev I.V."/>
            <person name="Hibbett D.S."/>
            <person name="Martin F."/>
        </authorList>
    </citation>
    <scope>NUCLEOTIDE SEQUENCE [LARGE SCALE GENOMIC DNA]</scope>
    <source>
        <strain evidence="3">UH-Slu-Lm8-n1</strain>
    </source>
</reference>
<feature type="compositionally biased region" description="Polar residues" evidence="1">
    <location>
        <begin position="263"/>
        <end position="276"/>
    </location>
</feature>
<dbReference type="InParanoid" id="A0A0D0AKT9"/>
<dbReference type="OrthoDB" id="2671843at2759"/>
<name>A0A0D0AKT9_9AGAM</name>
<sequence length="276" mass="30709">MDDTIKLWAFESRQLLASFDAQNPRPLILSPDSRKLAYATYSDMTYTKISSTKTKDHRICICDIPPDILARAQARTIVPQKPALALSDPLNPDGTRRLVAGCRKQPIYVPPAVHPPLATTPREPSFHLSKLLRFSPRTNALWPGRNNQPGDPLDFPATSPLPLNRHTSPPLPGGRSLFNHIRSSVKGKPMAHEPQRTPAKTVNVPLGQATYADVIGVDDGERPYVLFFCLSWFQKKKKEIPQPPVYDDDLEDNEEEEIPNPITVPSPSILGSSTKK</sequence>
<feature type="region of interest" description="Disordered" evidence="1">
    <location>
        <begin position="241"/>
        <end position="276"/>
    </location>
</feature>
<evidence type="ECO:0000256" key="1">
    <source>
        <dbReference type="SAM" id="MobiDB-lite"/>
    </source>
</evidence>
<dbReference type="Proteomes" id="UP000054485">
    <property type="component" value="Unassembled WGS sequence"/>
</dbReference>
<keyword evidence="3" id="KW-1185">Reference proteome</keyword>
<dbReference type="AlphaFoldDB" id="A0A0D0AKT9"/>
<proteinExistence type="predicted"/>
<feature type="region of interest" description="Disordered" evidence="1">
    <location>
        <begin position="139"/>
        <end position="173"/>
    </location>
</feature>
<evidence type="ECO:0000313" key="2">
    <source>
        <dbReference type="EMBL" id="KIK32488.1"/>
    </source>
</evidence>
<gene>
    <name evidence="2" type="ORF">CY34DRAFT_814253</name>
</gene>
<dbReference type="HOGENOM" id="CLU_1008927_0_0_1"/>
<accession>A0A0D0AKT9</accession>
<reference evidence="2 3" key="1">
    <citation type="submission" date="2014-04" db="EMBL/GenBank/DDBJ databases">
        <authorList>
            <consortium name="DOE Joint Genome Institute"/>
            <person name="Kuo A."/>
            <person name="Ruytinx J."/>
            <person name="Rineau F."/>
            <person name="Colpaert J."/>
            <person name="Kohler A."/>
            <person name="Nagy L.G."/>
            <person name="Floudas D."/>
            <person name="Copeland A."/>
            <person name="Barry K.W."/>
            <person name="Cichocki N."/>
            <person name="Veneault-Fourrey C."/>
            <person name="LaButti K."/>
            <person name="Lindquist E.A."/>
            <person name="Lipzen A."/>
            <person name="Lundell T."/>
            <person name="Morin E."/>
            <person name="Murat C."/>
            <person name="Sun H."/>
            <person name="Tunlid A."/>
            <person name="Henrissat B."/>
            <person name="Grigoriev I.V."/>
            <person name="Hibbett D.S."/>
            <person name="Martin F."/>
            <person name="Nordberg H.P."/>
            <person name="Cantor M.N."/>
            <person name="Hua S.X."/>
        </authorList>
    </citation>
    <scope>NUCLEOTIDE SEQUENCE [LARGE SCALE GENOMIC DNA]</scope>
    <source>
        <strain evidence="2 3">UH-Slu-Lm8-n1</strain>
    </source>
</reference>
<dbReference type="EMBL" id="KN836225">
    <property type="protein sequence ID" value="KIK32488.1"/>
    <property type="molecule type" value="Genomic_DNA"/>
</dbReference>
<protein>
    <submittedName>
        <fullName evidence="2">Uncharacterized protein</fullName>
    </submittedName>
</protein>
<feature type="compositionally biased region" description="Acidic residues" evidence="1">
    <location>
        <begin position="246"/>
        <end position="258"/>
    </location>
</feature>